<protein>
    <submittedName>
        <fullName evidence="1">Uncharacterized protein</fullName>
    </submittedName>
</protein>
<dbReference type="AlphaFoldDB" id="A0A2J6RGE9"/>
<reference evidence="1 2" key="1">
    <citation type="submission" date="2016-04" db="EMBL/GenBank/DDBJ databases">
        <title>A degradative enzymes factory behind the ericoid mycorrhizal symbiosis.</title>
        <authorList>
            <consortium name="DOE Joint Genome Institute"/>
            <person name="Martino E."/>
            <person name="Morin E."/>
            <person name="Grelet G."/>
            <person name="Kuo A."/>
            <person name="Kohler A."/>
            <person name="Daghino S."/>
            <person name="Barry K."/>
            <person name="Choi C."/>
            <person name="Cichocki N."/>
            <person name="Clum A."/>
            <person name="Copeland A."/>
            <person name="Hainaut M."/>
            <person name="Haridas S."/>
            <person name="Labutti K."/>
            <person name="Lindquist E."/>
            <person name="Lipzen A."/>
            <person name="Khouja H.-R."/>
            <person name="Murat C."/>
            <person name="Ohm R."/>
            <person name="Olson A."/>
            <person name="Spatafora J."/>
            <person name="Veneault-Fourrey C."/>
            <person name="Henrissat B."/>
            <person name="Grigoriev I."/>
            <person name="Martin F."/>
            <person name="Perotto S."/>
        </authorList>
    </citation>
    <scope>NUCLEOTIDE SEQUENCE [LARGE SCALE GENOMIC DNA]</scope>
    <source>
        <strain evidence="1 2">F</strain>
    </source>
</reference>
<evidence type="ECO:0000313" key="1">
    <source>
        <dbReference type="EMBL" id="PMD37593.1"/>
    </source>
</evidence>
<organism evidence="1 2">
    <name type="scientific">Hyaloscypha variabilis (strain UAMH 11265 / GT02V1 / F)</name>
    <name type="common">Meliniomyces variabilis</name>
    <dbReference type="NCBI Taxonomy" id="1149755"/>
    <lineage>
        <taxon>Eukaryota</taxon>
        <taxon>Fungi</taxon>
        <taxon>Dikarya</taxon>
        <taxon>Ascomycota</taxon>
        <taxon>Pezizomycotina</taxon>
        <taxon>Leotiomycetes</taxon>
        <taxon>Helotiales</taxon>
        <taxon>Hyaloscyphaceae</taxon>
        <taxon>Hyaloscypha</taxon>
        <taxon>Hyaloscypha variabilis</taxon>
    </lineage>
</organism>
<dbReference type="EMBL" id="KZ613949">
    <property type="protein sequence ID" value="PMD37593.1"/>
    <property type="molecule type" value="Genomic_DNA"/>
</dbReference>
<keyword evidence="2" id="KW-1185">Reference proteome</keyword>
<evidence type="ECO:0000313" key="2">
    <source>
        <dbReference type="Proteomes" id="UP000235786"/>
    </source>
</evidence>
<name>A0A2J6RGE9_HYAVF</name>
<sequence>MRILDHDVVSISRGQTCQRFLMTTPKSETVAARPASISILQQACLHEETVYRYLLSRSVADVLPIRLPHRPHQRVLLTSLKKHKLNCGVSLRFCRIAHKRHGLHRRRSSETIRFYVTLRDTTTVQRPCNGFTGYQNAVVVAGLGPPFTERWNFSHSEAPEEEDVTQPPVRTVRALAHRRYTCRDFMCKLSVTLRRVGVDAWGFSSITGTAREDINLP</sequence>
<dbReference type="Proteomes" id="UP000235786">
    <property type="component" value="Unassembled WGS sequence"/>
</dbReference>
<proteinExistence type="predicted"/>
<accession>A0A2J6RGE9</accession>
<gene>
    <name evidence="1" type="ORF">L207DRAFT_78510</name>
</gene>